<dbReference type="SUPFAM" id="SSF51391">
    <property type="entry name" value="Thiamin phosphate synthase"/>
    <property type="match status" value="1"/>
</dbReference>
<evidence type="ECO:0000256" key="4">
    <source>
        <dbReference type="ARBA" id="ARBA00022723"/>
    </source>
</evidence>
<evidence type="ECO:0000256" key="5">
    <source>
        <dbReference type="ARBA" id="ARBA00022842"/>
    </source>
</evidence>
<dbReference type="PANTHER" id="PTHR20857:SF15">
    <property type="entry name" value="THIAMINE-PHOSPHATE SYNTHASE"/>
    <property type="match status" value="1"/>
</dbReference>
<comment type="catalytic activity">
    <reaction evidence="9 10">
        <text>2-[(2R,5Z)-2-carboxy-4-methylthiazol-5(2H)-ylidene]ethyl phosphate + 4-amino-2-methyl-5-(diphosphooxymethyl)pyrimidine + 2 H(+) = thiamine phosphate + CO2 + diphosphate</text>
        <dbReference type="Rhea" id="RHEA:47844"/>
        <dbReference type="ChEBI" id="CHEBI:15378"/>
        <dbReference type="ChEBI" id="CHEBI:16526"/>
        <dbReference type="ChEBI" id="CHEBI:33019"/>
        <dbReference type="ChEBI" id="CHEBI:37575"/>
        <dbReference type="ChEBI" id="CHEBI:57841"/>
        <dbReference type="ChEBI" id="CHEBI:62899"/>
        <dbReference type="EC" id="2.5.1.3"/>
    </reaction>
</comment>
<comment type="cofactor">
    <cofactor evidence="10">
        <name>Mg(2+)</name>
        <dbReference type="ChEBI" id="CHEBI:18420"/>
    </cofactor>
    <text evidence="10">Binds 1 Mg(2+) ion per subunit.</text>
</comment>
<evidence type="ECO:0000256" key="7">
    <source>
        <dbReference type="ARBA" id="ARBA00047334"/>
    </source>
</evidence>
<evidence type="ECO:0000256" key="9">
    <source>
        <dbReference type="ARBA" id="ARBA00047883"/>
    </source>
</evidence>
<feature type="binding site" evidence="10">
    <location>
        <position position="75"/>
    </location>
    <ligand>
        <name>Mg(2+)</name>
        <dbReference type="ChEBI" id="CHEBI:18420"/>
    </ligand>
</feature>
<comment type="similarity">
    <text evidence="10">Belongs to the thiamine-phosphate synthase family.</text>
</comment>
<dbReference type="PANTHER" id="PTHR20857">
    <property type="entry name" value="THIAMINE-PHOSPHATE PYROPHOSPHORYLASE"/>
    <property type="match status" value="1"/>
</dbReference>
<proteinExistence type="inferred from homology"/>
<feature type="binding site" evidence="10">
    <location>
        <begin position="147"/>
        <end position="149"/>
    </location>
    <ligand>
        <name>2-[(2R,5Z)-2-carboxy-4-methylthiazol-5(2H)-ylidene]ethyl phosphate</name>
        <dbReference type="ChEBI" id="CHEBI:62899"/>
    </ligand>
</feature>
<gene>
    <name evidence="10" type="primary">thiE</name>
    <name evidence="12" type="ORF">KK103_14255</name>
</gene>
<comment type="catalytic activity">
    <reaction evidence="7 10">
        <text>4-methyl-5-(2-phosphooxyethyl)-thiazole + 4-amino-2-methyl-5-(diphosphooxymethyl)pyrimidine + H(+) = thiamine phosphate + diphosphate</text>
        <dbReference type="Rhea" id="RHEA:22328"/>
        <dbReference type="ChEBI" id="CHEBI:15378"/>
        <dbReference type="ChEBI" id="CHEBI:33019"/>
        <dbReference type="ChEBI" id="CHEBI:37575"/>
        <dbReference type="ChEBI" id="CHEBI:57841"/>
        <dbReference type="ChEBI" id="CHEBI:58296"/>
        <dbReference type="EC" id="2.5.1.3"/>
    </reaction>
</comment>
<feature type="binding site" evidence="10">
    <location>
        <position position="150"/>
    </location>
    <ligand>
        <name>4-amino-2-methyl-5-(diphosphooxymethyl)pyrimidine</name>
        <dbReference type="ChEBI" id="CHEBI:57841"/>
    </ligand>
</feature>
<sequence length="248" mass="24446">MSASHPAGFGVYLVTDGALADRHGIGVLGVVRAAVHAGVRIVQVRDTDASARDLLALTAAVADAVGDRATVVVDDRLDVALAARHAGHRVAGVHLGQSDVPVTVARALLGADAHVGLTANTLAHLAVVERLPRGTVDLLGVGVVHPTATKADHPPALGHDGFTRLAAATDVPCVAIGGVTLDDVVPLRAAGAAGVAIVSGICAAADPGSAAAAYVAAWGPGTGHGAEAGRLAEGAPVLPVFTRRGADA</sequence>
<feature type="binding site" evidence="10">
    <location>
        <begin position="198"/>
        <end position="199"/>
    </location>
    <ligand>
        <name>2-[(2R,5Z)-2-carboxy-4-methylthiazol-5(2H)-ylidene]ethyl phosphate</name>
        <dbReference type="ChEBI" id="CHEBI:62899"/>
    </ligand>
</feature>
<comment type="pathway">
    <text evidence="2 10">Cofactor biosynthesis; thiamine diphosphate biosynthesis; thiamine phosphate from 4-amino-2-methyl-5-diphosphomethylpyrimidine and 4-methyl-5-(2-phosphoethyl)-thiazole: step 1/1.</text>
</comment>
<dbReference type="Proteomes" id="UP000709437">
    <property type="component" value="Unassembled WGS sequence"/>
</dbReference>
<dbReference type="InterPro" id="IPR034291">
    <property type="entry name" value="TMP_synthase"/>
</dbReference>
<feature type="binding site" evidence="10">
    <location>
        <position position="178"/>
    </location>
    <ligand>
        <name>2-[(2R,5Z)-2-carboxy-4-methylthiazol-5(2H)-ylidene]ethyl phosphate</name>
        <dbReference type="ChEBI" id="CHEBI:62899"/>
    </ligand>
</feature>
<reference evidence="12" key="1">
    <citation type="submission" date="2021-05" db="EMBL/GenBank/DDBJ databases">
        <title>Whole genome sequence of Curtobacterium flaccumfaciens pv. flaccumfaciens strain CFBP 3417.</title>
        <authorList>
            <person name="Osdaghi E."/>
            <person name="Taghouti G."/>
            <person name="Portier P."/>
            <person name="Fazliarab A."/>
            <person name="Taghavi S.M."/>
            <person name="Briand M."/>
            <person name="Le-Saux M."/>
            <person name="Jacques M.-A."/>
        </authorList>
    </citation>
    <scope>NUCLEOTIDE SEQUENCE</scope>
    <source>
        <strain evidence="12">CFBP 3417</strain>
    </source>
</reference>
<feature type="binding site" evidence="10">
    <location>
        <position position="74"/>
    </location>
    <ligand>
        <name>4-amino-2-methyl-5-(diphosphooxymethyl)pyrimidine</name>
        <dbReference type="ChEBI" id="CHEBI:57841"/>
    </ligand>
</feature>
<dbReference type="Gene3D" id="3.20.20.70">
    <property type="entry name" value="Aldolase class I"/>
    <property type="match status" value="1"/>
</dbReference>
<comment type="catalytic activity">
    <reaction evidence="8 10">
        <text>2-(2-carboxy-4-methylthiazol-5-yl)ethyl phosphate + 4-amino-2-methyl-5-(diphosphooxymethyl)pyrimidine + 2 H(+) = thiamine phosphate + CO2 + diphosphate</text>
        <dbReference type="Rhea" id="RHEA:47848"/>
        <dbReference type="ChEBI" id="CHEBI:15378"/>
        <dbReference type="ChEBI" id="CHEBI:16526"/>
        <dbReference type="ChEBI" id="CHEBI:33019"/>
        <dbReference type="ChEBI" id="CHEBI:37575"/>
        <dbReference type="ChEBI" id="CHEBI:57841"/>
        <dbReference type="ChEBI" id="CHEBI:62890"/>
        <dbReference type="EC" id="2.5.1.3"/>
    </reaction>
</comment>
<evidence type="ECO:0000256" key="8">
    <source>
        <dbReference type="ARBA" id="ARBA00047851"/>
    </source>
</evidence>
<dbReference type="AlphaFoldDB" id="A0A9Q2ZNV6"/>
<evidence type="ECO:0000313" key="13">
    <source>
        <dbReference type="Proteomes" id="UP000709437"/>
    </source>
</evidence>
<dbReference type="CDD" id="cd00564">
    <property type="entry name" value="TMP_TenI"/>
    <property type="match status" value="1"/>
</dbReference>
<keyword evidence="5 10" id="KW-0460">Magnesium</keyword>
<dbReference type="Pfam" id="PF02581">
    <property type="entry name" value="TMP-TENI"/>
    <property type="match status" value="1"/>
</dbReference>
<comment type="function">
    <text evidence="1 10">Condenses 4-methyl-5-(beta-hydroxyethyl)thiazole monophosphate (THZ-P) and 2-methyl-4-amino-5-hydroxymethyl pyrimidine pyrophosphate (HMP-PP) to form thiamine monophosphate (TMP).</text>
</comment>
<dbReference type="EC" id="2.5.1.3" evidence="10"/>
<keyword evidence="4 10" id="KW-0479">Metal-binding</keyword>
<dbReference type="EMBL" id="JAHEWX010000020">
    <property type="protein sequence ID" value="MBT1542929.1"/>
    <property type="molecule type" value="Genomic_DNA"/>
</dbReference>
<name>A0A9Q2ZNV6_9MICO</name>
<comment type="caution">
    <text evidence="10">Lacks conserved residue(s) required for the propagation of feature annotation.</text>
</comment>
<dbReference type="HAMAP" id="MF_00097">
    <property type="entry name" value="TMP_synthase"/>
    <property type="match status" value="1"/>
</dbReference>
<keyword evidence="6 10" id="KW-0784">Thiamine biosynthesis</keyword>
<dbReference type="GO" id="GO:0009228">
    <property type="term" value="P:thiamine biosynthetic process"/>
    <property type="evidence" value="ECO:0007669"/>
    <property type="project" value="UniProtKB-KW"/>
</dbReference>
<dbReference type="InterPro" id="IPR013785">
    <property type="entry name" value="Aldolase_TIM"/>
</dbReference>
<dbReference type="GO" id="GO:0000287">
    <property type="term" value="F:magnesium ion binding"/>
    <property type="evidence" value="ECO:0007669"/>
    <property type="project" value="UniProtKB-UniRule"/>
</dbReference>
<evidence type="ECO:0000256" key="10">
    <source>
        <dbReference type="HAMAP-Rule" id="MF_00097"/>
    </source>
</evidence>
<dbReference type="InterPro" id="IPR022998">
    <property type="entry name" value="ThiamineP_synth_TenI"/>
</dbReference>
<accession>A0A9Q2ZNV6</accession>
<feature type="domain" description="Thiamine phosphate synthase/TenI" evidence="11">
    <location>
        <begin position="11"/>
        <end position="201"/>
    </location>
</feature>
<protein>
    <recommendedName>
        <fullName evidence="10">Thiamine-phosphate synthase</fullName>
        <shortName evidence="10">TP synthase</shortName>
        <shortName evidence="10">TPS</shortName>
        <ecNumber evidence="10">2.5.1.3</ecNumber>
    </recommendedName>
    <alternativeName>
        <fullName evidence="10">Thiamine-phosphate pyrophosphorylase</fullName>
        <shortName evidence="10">TMP pyrophosphorylase</shortName>
        <shortName evidence="10">TMP-PPase</shortName>
    </alternativeName>
</protein>
<organism evidence="12 13">
    <name type="scientific">Curtobacterium flaccumfaciens pv. flaccumfaciens</name>
    <dbReference type="NCBI Taxonomy" id="138532"/>
    <lineage>
        <taxon>Bacteria</taxon>
        <taxon>Bacillati</taxon>
        <taxon>Actinomycetota</taxon>
        <taxon>Actinomycetes</taxon>
        <taxon>Micrococcales</taxon>
        <taxon>Microbacteriaceae</taxon>
        <taxon>Curtobacterium</taxon>
    </lineage>
</organism>
<evidence type="ECO:0000256" key="3">
    <source>
        <dbReference type="ARBA" id="ARBA00022679"/>
    </source>
</evidence>
<feature type="binding site" evidence="10">
    <location>
        <position position="118"/>
    </location>
    <ligand>
        <name>4-amino-2-methyl-5-(diphosphooxymethyl)pyrimidine</name>
        <dbReference type="ChEBI" id="CHEBI:57841"/>
    </ligand>
</feature>
<feature type="binding site" evidence="10">
    <location>
        <position position="99"/>
    </location>
    <ligand>
        <name>Mg(2+)</name>
        <dbReference type="ChEBI" id="CHEBI:18420"/>
    </ligand>
</feature>
<dbReference type="RefSeq" id="WP_214563491.1">
    <property type="nucleotide sequence ID" value="NZ_JAHEWX010000020.1"/>
</dbReference>
<evidence type="ECO:0000256" key="2">
    <source>
        <dbReference type="ARBA" id="ARBA00005165"/>
    </source>
</evidence>
<evidence type="ECO:0000259" key="11">
    <source>
        <dbReference type="Pfam" id="PF02581"/>
    </source>
</evidence>
<keyword evidence="3 10" id="KW-0808">Transferase</keyword>
<evidence type="ECO:0000313" key="12">
    <source>
        <dbReference type="EMBL" id="MBT1542929.1"/>
    </source>
</evidence>
<dbReference type="GO" id="GO:0004789">
    <property type="term" value="F:thiamine-phosphate diphosphorylase activity"/>
    <property type="evidence" value="ECO:0007669"/>
    <property type="project" value="UniProtKB-UniRule"/>
</dbReference>
<dbReference type="InterPro" id="IPR036206">
    <property type="entry name" value="ThiamineP_synth_sf"/>
</dbReference>
<dbReference type="GO" id="GO:0005737">
    <property type="term" value="C:cytoplasm"/>
    <property type="evidence" value="ECO:0007669"/>
    <property type="project" value="TreeGrafter"/>
</dbReference>
<evidence type="ECO:0000256" key="6">
    <source>
        <dbReference type="ARBA" id="ARBA00022977"/>
    </source>
</evidence>
<comment type="caution">
    <text evidence="12">The sequence shown here is derived from an EMBL/GenBank/DDBJ whole genome shotgun (WGS) entry which is preliminary data.</text>
</comment>
<evidence type="ECO:0000256" key="1">
    <source>
        <dbReference type="ARBA" id="ARBA00003814"/>
    </source>
</evidence>
<dbReference type="GO" id="GO:0009229">
    <property type="term" value="P:thiamine diphosphate biosynthetic process"/>
    <property type="evidence" value="ECO:0007669"/>
    <property type="project" value="UniProtKB-UniRule"/>
</dbReference>